<dbReference type="Proteomes" id="UP001163828">
    <property type="component" value="Unassembled WGS sequence"/>
</dbReference>
<organism evidence="2 3">
    <name type="scientific">Lentinula boryana</name>
    <dbReference type="NCBI Taxonomy" id="40481"/>
    <lineage>
        <taxon>Eukaryota</taxon>
        <taxon>Fungi</taxon>
        <taxon>Dikarya</taxon>
        <taxon>Basidiomycota</taxon>
        <taxon>Agaricomycotina</taxon>
        <taxon>Agaricomycetes</taxon>
        <taxon>Agaricomycetidae</taxon>
        <taxon>Agaricales</taxon>
        <taxon>Marasmiineae</taxon>
        <taxon>Omphalotaceae</taxon>
        <taxon>Lentinula</taxon>
    </lineage>
</organism>
<evidence type="ECO:0000313" key="3">
    <source>
        <dbReference type="Proteomes" id="UP001163828"/>
    </source>
</evidence>
<protein>
    <recommendedName>
        <fullName evidence="1">F-box domain-containing protein</fullName>
    </recommendedName>
</protein>
<dbReference type="InterPro" id="IPR001810">
    <property type="entry name" value="F-box_dom"/>
</dbReference>
<feature type="domain" description="F-box" evidence="1">
    <location>
        <begin position="69"/>
        <end position="118"/>
    </location>
</feature>
<sequence length="344" mass="40163">MNTRNSSAYSKIHDTENQIFILSSDDSELEDFEAKFTPKFMQEESENLEDARVARNNSKVVGRSSRGRLENILKIPLDVMLEIYGYLEPLDILRLSRTSKDLRAFLMIRSNAIVWRTARSNVPDLPPLPFDLSEPQYACANLVKPSFGNVAFDVAINVLVPRLSLFSWNRLYSRSNLHSVWKRSYASTFIVFKEIAQYIPYVNVVPWKGPWDGEDKVYFPPNVRSLRHEYRRVRKGEMELEDWVMQKKKAYEEIMKHTAACSDWQISSKNKRSEELKDARSRRKIAIYDKLRALGWANEIDRLEAEGSSLLSAHRAVRQTKDLTDKAWNKMRPQLIKLLEDQRL</sequence>
<accession>A0ABQ8Q5S2</accession>
<dbReference type="InterPro" id="IPR036047">
    <property type="entry name" value="F-box-like_dom_sf"/>
</dbReference>
<reference evidence="2" key="1">
    <citation type="submission" date="2022-08" db="EMBL/GenBank/DDBJ databases">
        <authorList>
            <consortium name="DOE Joint Genome Institute"/>
            <person name="Min B."/>
            <person name="Riley R."/>
            <person name="Sierra-Patev S."/>
            <person name="Naranjo-Ortiz M."/>
            <person name="Looney B."/>
            <person name="Konkel Z."/>
            <person name="Slot J.C."/>
            <person name="Sakamoto Y."/>
            <person name="Steenwyk J.L."/>
            <person name="Rokas A."/>
            <person name="Carro J."/>
            <person name="Camarero S."/>
            <person name="Ferreira P."/>
            <person name="Molpeceres G."/>
            <person name="Ruiz-Duenas F.J."/>
            <person name="Serrano A."/>
            <person name="Henrissat B."/>
            <person name="Drula E."/>
            <person name="Hughes K.W."/>
            <person name="Mata J.L."/>
            <person name="Ishikawa N.K."/>
            <person name="Vargas-Isla R."/>
            <person name="Ushijima S."/>
            <person name="Smith C.A."/>
            <person name="Ahrendt S."/>
            <person name="Andreopoulos W."/>
            <person name="He G."/>
            <person name="Labutti K."/>
            <person name="Lipzen A."/>
            <person name="Ng V."/>
            <person name="Sandor L."/>
            <person name="Barry K."/>
            <person name="Martinez A.T."/>
            <person name="Xiao Y."/>
            <person name="Gibbons J.G."/>
            <person name="Terashima K."/>
            <person name="Hibbett D.S."/>
            <person name="Grigoriev I.V."/>
        </authorList>
    </citation>
    <scope>NUCLEOTIDE SEQUENCE</scope>
    <source>
        <strain evidence="2">TFB10827</strain>
    </source>
</reference>
<gene>
    <name evidence="2" type="ORF">F5050DRAFT_1842552</name>
</gene>
<evidence type="ECO:0000259" key="1">
    <source>
        <dbReference type="PROSITE" id="PS50181"/>
    </source>
</evidence>
<dbReference type="SUPFAM" id="SSF81383">
    <property type="entry name" value="F-box domain"/>
    <property type="match status" value="1"/>
</dbReference>
<dbReference type="PROSITE" id="PS50181">
    <property type="entry name" value="FBOX"/>
    <property type="match status" value="1"/>
</dbReference>
<evidence type="ECO:0000313" key="2">
    <source>
        <dbReference type="EMBL" id="KAJ3993840.1"/>
    </source>
</evidence>
<proteinExistence type="predicted"/>
<dbReference type="Pfam" id="PF00646">
    <property type="entry name" value="F-box"/>
    <property type="match status" value="1"/>
</dbReference>
<comment type="caution">
    <text evidence="2">The sequence shown here is derived from an EMBL/GenBank/DDBJ whole genome shotgun (WGS) entry which is preliminary data.</text>
</comment>
<keyword evidence="3" id="KW-1185">Reference proteome</keyword>
<dbReference type="EMBL" id="MU790739">
    <property type="protein sequence ID" value="KAJ3993840.1"/>
    <property type="molecule type" value="Genomic_DNA"/>
</dbReference>
<name>A0ABQ8Q5S2_9AGAR</name>